<evidence type="ECO:0000256" key="3">
    <source>
        <dbReference type="ARBA" id="ARBA00022840"/>
    </source>
</evidence>
<dbReference type="EMBL" id="BDDD01000599">
    <property type="protein sequence ID" value="GAV68020.1"/>
    <property type="molecule type" value="Genomic_DNA"/>
</dbReference>
<keyword evidence="7" id="KW-1185">Reference proteome</keyword>
<dbReference type="Gene3D" id="1.10.8.60">
    <property type="match status" value="1"/>
</dbReference>
<dbReference type="Gene3D" id="3.40.50.300">
    <property type="entry name" value="P-loop containing nucleotide triphosphate hydrolases"/>
    <property type="match status" value="1"/>
</dbReference>
<dbReference type="FunFam" id="1.10.8.60:FF:000022">
    <property type="entry name" value="Fidgetin like 1"/>
    <property type="match status" value="1"/>
</dbReference>
<dbReference type="PROSITE" id="PS00674">
    <property type="entry name" value="AAA"/>
    <property type="match status" value="1"/>
</dbReference>
<dbReference type="GO" id="GO:0005524">
    <property type="term" value="F:ATP binding"/>
    <property type="evidence" value="ECO:0007669"/>
    <property type="project" value="UniProtKB-KW"/>
</dbReference>
<organism evidence="6 7">
    <name type="scientific">Cephalotus follicularis</name>
    <name type="common">Albany pitcher plant</name>
    <dbReference type="NCBI Taxonomy" id="3775"/>
    <lineage>
        <taxon>Eukaryota</taxon>
        <taxon>Viridiplantae</taxon>
        <taxon>Streptophyta</taxon>
        <taxon>Embryophyta</taxon>
        <taxon>Tracheophyta</taxon>
        <taxon>Spermatophyta</taxon>
        <taxon>Magnoliopsida</taxon>
        <taxon>eudicotyledons</taxon>
        <taxon>Gunneridae</taxon>
        <taxon>Pentapetalae</taxon>
        <taxon>rosids</taxon>
        <taxon>fabids</taxon>
        <taxon>Oxalidales</taxon>
        <taxon>Cephalotaceae</taxon>
        <taxon>Cephalotus</taxon>
    </lineage>
</organism>
<dbReference type="SMART" id="SM00382">
    <property type="entry name" value="AAA"/>
    <property type="match status" value="1"/>
</dbReference>
<comment type="similarity">
    <text evidence="1 4">Belongs to the AAA ATPase family.</text>
</comment>
<evidence type="ECO:0000313" key="7">
    <source>
        <dbReference type="Proteomes" id="UP000187406"/>
    </source>
</evidence>
<dbReference type="GO" id="GO:0016887">
    <property type="term" value="F:ATP hydrolysis activity"/>
    <property type="evidence" value="ECO:0007669"/>
    <property type="project" value="InterPro"/>
</dbReference>
<dbReference type="InterPro" id="IPR003960">
    <property type="entry name" value="ATPase_AAA_CS"/>
</dbReference>
<sequence length="371" mass="41204">MNFGEQQRKSSVLLEQYKQPARIISQVNSHVNGDYNKRVLDKLRGPDGQLPQRISNMDPDLVRRIVGEIEHQDVNVCWDDIAGLEHAKNCITETIVWPLLRPDIFTGVRTAGGGLLLFGPPGTGKSMIGKAIAGEANATFFNISASSLLSKWVGEAENLVRALFEVASCLQPAVIFFDEIDSLLSKRGQNDENEVRRRIKTQFFIEMEGISSGNKQILLVGATNRPKDLDEAARRRLAKRLYIALPSAEARASIVCRLLEKHGLLNLSGDDIDTICNLTGGFSGSDMENLVKDASLGPLRDAIKQGKDIKMLKTENLRPISLQDFVNSLEVIRPSVSALNSMDIMNGTKTLAAYHFRNQLEGIFNFFFLLY</sequence>
<dbReference type="InterPro" id="IPR041569">
    <property type="entry name" value="AAA_lid_3"/>
</dbReference>
<dbReference type="FunFam" id="3.40.50.300:FF:000093">
    <property type="entry name" value="Fidgetin-like 1"/>
    <property type="match status" value="1"/>
</dbReference>
<evidence type="ECO:0000256" key="1">
    <source>
        <dbReference type="ARBA" id="ARBA00006914"/>
    </source>
</evidence>
<dbReference type="Pfam" id="PF00004">
    <property type="entry name" value="AAA"/>
    <property type="match status" value="1"/>
</dbReference>
<accession>A0A1Q3BJ14</accession>
<evidence type="ECO:0000256" key="4">
    <source>
        <dbReference type="RuleBase" id="RU003651"/>
    </source>
</evidence>
<protein>
    <submittedName>
        <fullName evidence="6">AAA domain-containing protein</fullName>
    </submittedName>
</protein>
<reference evidence="7" key="1">
    <citation type="submission" date="2016-04" db="EMBL/GenBank/DDBJ databases">
        <title>Cephalotus genome sequencing.</title>
        <authorList>
            <person name="Fukushima K."/>
            <person name="Hasebe M."/>
            <person name="Fang X."/>
        </authorList>
    </citation>
    <scope>NUCLEOTIDE SEQUENCE [LARGE SCALE GENOMIC DNA]</scope>
    <source>
        <strain evidence="7">cv. St1</strain>
    </source>
</reference>
<dbReference type="STRING" id="3775.A0A1Q3BJ14"/>
<dbReference type="PANTHER" id="PTHR23074:SF17">
    <property type="entry name" value="FIDGETIN-LIKE PROTEIN 1"/>
    <property type="match status" value="1"/>
</dbReference>
<dbReference type="InterPro" id="IPR050304">
    <property type="entry name" value="MT-severing_AAA_ATPase"/>
</dbReference>
<dbReference type="SUPFAM" id="SSF52540">
    <property type="entry name" value="P-loop containing nucleoside triphosphate hydrolases"/>
    <property type="match status" value="1"/>
</dbReference>
<feature type="domain" description="AAA+ ATPase" evidence="5">
    <location>
        <begin position="111"/>
        <end position="247"/>
    </location>
</feature>
<comment type="caution">
    <text evidence="6">The sequence shown here is derived from an EMBL/GenBank/DDBJ whole genome shotgun (WGS) entry which is preliminary data.</text>
</comment>
<dbReference type="InterPro" id="IPR027417">
    <property type="entry name" value="P-loop_NTPase"/>
</dbReference>
<dbReference type="InParanoid" id="A0A1Q3BJ14"/>
<dbReference type="Pfam" id="PF17862">
    <property type="entry name" value="AAA_lid_3"/>
    <property type="match status" value="1"/>
</dbReference>
<dbReference type="AlphaFoldDB" id="A0A1Q3BJ14"/>
<dbReference type="InterPro" id="IPR003593">
    <property type="entry name" value="AAA+_ATPase"/>
</dbReference>
<dbReference type="InterPro" id="IPR003959">
    <property type="entry name" value="ATPase_AAA_core"/>
</dbReference>
<evidence type="ECO:0000259" key="5">
    <source>
        <dbReference type="SMART" id="SM00382"/>
    </source>
</evidence>
<keyword evidence="2 4" id="KW-0547">Nucleotide-binding</keyword>
<evidence type="ECO:0000313" key="6">
    <source>
        <dbReference type="EMBL" id="GAV68020.1"/>
    </source>
</evidence>
<dbReference type="OrthoDB" id="10251136at2759"/>
<gene>
    <name evidence="6" type="ORF">CFOL_v3_11523</name>
</gene>
<dbReference type="PANTHER" id="PTHR23074">
    <property type="entry name" value="AAA DOMAIN-CONTAINING"/>
    <property type="match status" value="1"/>
</dbReference>
<keyword evidence="3 4" id="KW-0067">ATP-binding</keyword>
<dbReference type="Proteomes" id="UP000187406">
    <property type="component" value="Unassembled WGS sequence"/>
</dbReference>
<proteinExistence type="inferred from homology"/>
<evidence type="ECO:0000256" key="2">
    <source>
        <dbReference type="ARBA" id="ARBA00022741"/>
    </source>
</evidence>
<name>A0A1Q3BJ14_CEPFO</name>